<dbReference type="Proteomes" id="UP000299102">
    <property type="component" value="Unassembled WGS sequence"/>
</dbReference>
<comment type="caution">
    <text evidence="2">The sequence shown here is derived from an EMBL/GenBank/DDBJ whole genome shotgun (WGS) entry which is preliminary data.</text>
</comment>
<feature type="region of interest" description="Disordered" evidence="1">
    <location>
        <begin position="49"/>
        <end position="107"/>
    </location>
</feature>
<organism evidence="2 3">
    <name type="scientific">Eumeta variegata</name>
    <name type="common">Bagworm moth</name>
    <name type="synonym">Eumeta japonica</name>
    <dbReference type="NCBI Taxonomy" id="151549"/>
    <lineage>
        <taxon>Eukaryota</taxon>
        <taxon>Metazoa</taxon>
        <taxon>Ecdysozoa</taxon>
        <taxon>Arthropoda</taxon>
        <taxon>Hexapoda</taxon>
        <taxon>Insecta</taxon>
        <taxon>Pterygota</taxon>
        <taxon>Neoptera</taxon>
        <taxon>Endopterygota</taxon>
        <taxon>Lepidoptera</taxon>
        <taxon>Glossata</taxon>
        <taxon>Ditrysia</taxon>
        <taxon>Tineoidea</taxon>
        <taxon>Psychidae</taxon>
        <taxon>Oiketicinae</taxon>
        <taxon>Eumeta</taxon>
    </lineage>
</organism>
<keyword evidence="3" id="KW-1185">Reference proteome</keyword>
<dbReference type="EMBL" id="BGZK01001913">
    <property type="protein sequence ID" value="GBP88200.1"/>
    <property type="molecule type" value="Genomic_DNA"/>
</dbReference>
<dbReference type="AlphaFoldDB" id="A0A4C1ZK04"/>
<sequence length="107" mass="12490">MRCRSVSRSRCIKASEVHEVVVYENRGENLNYLLQRDQKIRFVRFQTSPVTSTRNHKNLSRGKDFAGANTLKANRKKTKVPKRTKTAQQEPKKGEEGRRSTNRLQFL</sequence>
<accession>A0A4C1ZK04</accession>
<evidence type="ECO:0000256" key="1">
    <source>
        <dbReference type="SAM" id="MobiDB-lite"/>
    </source>
</evidence>
<feature type="compositionally biased region" description="Basic residues" evidence="1">
    <location>
        <begin position="73"/>
        <end position="85"/>
    </location>
</feature>
<name>A0A4C1ZK04_EUMVA</name>
<reference evidence="2 3" key="1">
    <citation type="journal article" date="2019" name="Commun. Biol.">
        <title>The bagworm genome reveals a unique fibroin gene that provides high tensile strength.</title>
        <authorList>
            <person name="Kono N."/>
            <person name="Nakamura H."/>
            <person name="Ohtoshi R."/>
            <person name="Tomita M."/>
            <person name="Numata K."/>
            <person name="Arakawa K."/>
        </authorList>
    </citation>
    <scope>NUCLEOTIDE SEQUENCE [LARGE SCALE GENOMIC DNA]</scope>
</reference>
<evidence type="ECO:0000313" key="2">
    <source>
        <dbReference type="EMBL" id="GBP88200.1"/>
    </source>
</evidence>
<evidence type="ECO:0000313" key="3">
    <source>
        <dbReference type="Proteomes" id="UP000299102"/>
    </source>
</evidence>
<protein>
    <submittedName>
        <fullName evidence="2">Uncharacterized protein</fullName>
    </submittedName>
</protein>
<gene>
    <name evidence="2" type="ORF">EVAR_98733_1</name>
</gene>
<proteinExistence type="predicted"/>
<feature type="compositionally biased region" description="Basic and acidic residues" evidence="1">
    <location>
        <begin position="90"/>
        <end position="99"/>
    </location>
</feature>